<dbReference type="PANTHER" id="PTHR21461:SF87">
    <property type="entry name" value="GH12965P"/>
    <property type="match status" value="1"/>
</dbReference>
<evidence type="ECO:0000256" key="1">
    <source>
        <dbReference type="ARBA" id="ARBA00004167"/>
    </source>
</evidence>
<keyword evidence="6 8" id="KW-1133">Transmembrane helix</keyword>
<feature type="transmembrane region" description="Helical" evidence="8">
    <location>
        <begin position="5"/>
        <end position="24"/>
    </location>
</feature>
<keyword evidence="5 8" id="KW-0812">Transmembrane</keyword>
<comment type="similarity">
    <text evidence="2">Belongs to the glycosyltransferase 92 family.</text>
</comment>
<dbReference type="EMBL" id="JAWDEY010000037">
    <property type="protein sequence ID" value="KAK6587539.1"/>
    <property type="molecule type" value="Genomic_DNA"/>
</dbReference>
<name>A0AAV9XTW9_9CRYT</name>
<organism evidence="9 10">
    <name type="scientific">Cryptosporidium xiaoi</name>
    <dbReference type="NCBI Taxonomy" id="659607"/>
    <lineage>
        <taxon>Eukaryota</taxon>
        <taxon>Sar</taxon>
        <taxon>Alveolata</taxon>
        <taxon>Apicomplexa</taxon>
        <taxon>Conoidasida</taxon>
        <taxon>Coccidia</taxon>
        <taxon>Eucoccidiorida</taxon>
        <taxon>Eimeriorina</taxon>
        <taxon>Cryptosporidiidae</taxon>
        <taxon>Cryptosporidium</taxon>
    </lineage>
</organism>
<dbReference type="GO" id="GO:0005737">
    <property type="term" value="C:cytoplasm"/>
    <property type="evidence" value="ECO:0007669"/>
    <property type="project" value="TreeGrafter"/>
</dbReference>
<dbReference type="Proteomes" id="UP001311799">
    <property type="component" value="Unassembled WGS sequence"/>
</dbReference>
<evidence type="ECO:0000256" key="2">
    <source>
        <dbReference type="ARBA" id="ARBA00007647"/>
    </source>
</evidence>
<gene>
    <name evidence="9" type="ORF">RS030_91564</name>
</gene>
<dbReference type="GO" id="GO:0016020">
    <property type="term" value="C:membrane"/>
    <property type="evidence" value="ECO:0007669"/>
    <property type="project" value="UniProtKB-SubCell"/>
</dbReference>
<evidence type="ECO:0000256" key="8">
    <source>
        <dbReference type="SAM" id="Phobius"/>
    </source>
</evidence>
<keyword evidence="7 8" id="KW-0472">Membrane</keyword>
<dbReference type="AlphaFoldDB" id="A0AAV9XTW9"/>
<evidence type="ECO:0000256" key="7">
    <source>
        <dbReference type="ARBA" id="ARBA00023136"/>
    </source>
</evidence>
<accession>A0AAV9XTW9</accession>
<evidence type="ECO:0000256" key="4">
    <source>
        <dbReference type="ARBA" id="ARBA00022679"/>
    </source>
</evidence>
<dbReference type="GO" id="GO:0016757">
    <property type="term" value="F:glycosyltransferase activity"/>
    <property type="evidence" value="ECO:0007669"/>
    <property type="project" value="UniProtKB-KW"/>
</dbReference>
<reference evidence="9 10" key="1">
    <citation type="submission" date="2023-10" db="EMBL/GenBank/DDBJ databases">
        <title>Comparative genomics analysis reveals potential genetic determinants of host preference in Cryptosporidium xiaoi.</title>
        <authorList>
            <person name="Xiao L."/>
            <person name="Li J."/>
        </authorList>
    </citation>
    <scope>NUCLEOTIDE SEQUENCE [LARGE SCALE GENOMIC DNA]</scope>
    <source>
        <strain evidence="9 10">52996</strain>
    </source>
</reference>
<dbReference type="Pfam" id="PF01697">
    <property type="entry name" value="Glyco_transf_92"/>
    <property type="match status" value="1"/>
</dbReference>
<keyword evidence="3" id="KW-0328">Glycosyltransferase</keyword>
<evidence type="ECO:0000256" key="5">
    <source>
        <dbReference type="ARBA" id="ARBA00022692"/>
    </source>
</evidence>
<dbReference type="PANTHER" id="PTHR21461">
    <property type="entry name" value="GLYCOSYLTRANSFERASE FAMILY 92 PROTEIN"/>
    <property type="match status" value="1"/>
</dbReference>
<proteinExistence type="inferred from homology"/>
<evidence type="ECO:0000256" key="6">
    <source>
        <dbReference type="ARBA" id="ARBA00022989"/>
    </source>
</evidence>
<keyword evidence="10" id="KW-1185">Reference proteome</keyword>
<evidence type="ECO:0000313" key="10">
    <source>
        <dbReference type="Proteomes" id="UP001311799"/>
    </source>
</evidence>
<comment type="subcellular location">
    <subcellularLocation>
        <location evidence="1">Membrane</location>
        <topology evidence="1">Single-pass membrane protein</topology>
    </subcellularLocation>
</comment>
<dbReference type="InterPro" id="IPR008166">
    <property type="entry name" value="Glyco_transf_92"/>
</dbReference>
<evidence type="ECO:0000256" key="3">
    <source>
        <dbReference type="ARBA" id="ARBA00022676"/>
    </source>
</evidence>
<sequence length="548" mass="64175">MRKAYIRLILTVIVLLGIIFIYTYSQYLLIYKSRSRVNENIFLNFESSNELSYKEEKNGKIINGSDDWNELKLKYQTIKDGVISGSEHKIYVYSAYLDTRTKDDGTIIGIRVNSLIPYESNENIVIGCKVMIEDKGYSKFINGKTRVFIHKEHHKKEFVASTIYCNTGNDAVLLKENADFKLRVAIILYEYENEENFSEITLKVKSTLDLGPKDKNYLSICVRPWWGEPTSINGEKINNKQIFNNIGLLLEFINAHMKLGIDKIYMYENYIGLSDDVLKLIELYSNEKKILEIVPFRIPILPFKQVWDFAQTSMIQDCLLRNTNKSEYLLFVDTDEFLFPTNSKYNLRSYFKLLDSSENSNNIGALWIPMHFHFLEWETDVKNKNRYKEIETKIMNYCENIEFVLYEKTCRMRKSGTTKGEKARRKVVVKPNKVIYMGIHEPEKMFKDYKFIKSPVINVKESVIHNNSDSVGLILHHYRKATSLVNNDPKQKELFSMYSNNNCSFNGNSSMNNQTVTIDNIVWDLFGIDIYNKILEDIIKIKLVNKYK</sequence>
<keyword evidence="4" id="KW-0808">Transferase</keyword>
<comment type="caution">
    <text evidence="9">The sequence shown here is derived from an EMBL/GenBank/DDBJ whole genome shotgun (WGS) entry which is preliminary data.</text>
</comment>
<protein>
    <submittedName>
        <fullName evidence="9">Conserve having a signal peptide</fullName>
    </submittedName>
</protein>
<evidence type="ECO:0000313" key="9">
    <source>
        <dbReference type="EMBL" id="KAK6587539.1"/>
    </source>
</evidence>